<dbReference type="STRING" id="888268.A0A1E5VRI4"/>
<keyword evidence="4" id="KW-0804">Transcription</keyword>
<dbReference type="PANTHER" id="PTHR34397:SF13">
    <property type="entry name" value="TF-B3 DOMAIN-CONTAINING PROTEIN"/>
    <property type="match status" value="1"/>
</dbReference>
<name>A0A1E5VRI4_9POAL</name>
<keyword evidence="2" id="KW-0805">Transcription regulation</keyword>
<evidence type="ECO:0000256" key="6">
    <source>
        <dbReference type="SAM" id="MobiDB-lite"/>
    </source>
</evidence>
<dbReference type="SUPFAM" id="SSF101936">
    <property type="entry name" value="DNA-binding pseudobarrel domain"/>
    <property type="match status" value="1"/>
</dbReference>
<feature type="region of interest" description="Disordered" evidence="6">
    <location>
        <begin position="1"/>
        <end position="72"/>
    </location>
</feature>
<sequence>MEAADREILPLKKRALNDISGGDDGRSSPDDSHPSSPKKKRVDGYVGAYESKGAAGGCEAPVPRHRRPVEPAALDDALSSAQKYLNKGKWIATEQQASSVAPQPPPEEKKFMYDGIRSSDQFKEREAAAARDVKNQLKSDGTGSRHAGAPLPRDDAPFRAGPGLGEAVRRRLTELGATRPEFVYQKQLQMSDVNINQNRLLLSCKRETLERCPITACLSDDEWLRVENKNAGLVVTALDRDGVPHALTLKFLDSNGGYRFISGWKGFLARNGLELNARGLWTRDVDVELWAFRSRALKRQPPIDENGKPVVVIGEDGKVDREKTKKLQVANHFHPEGSLGLVVLHHEHRRLVERDDDDDDYGEGTMGPPKPVAREKGKKQRGKRDASAPAPPSPVARAGAGAAEPGETMSKVEMVDQYGESTSNAIVALIMLRDANSRRSETTSTSMADMALN</sequence>
<evidence type="ECO:0000313" key="7">
    <source>
        <dbReference type="EMBL" id="OEL27694.1"/>
    </source>
</evidence>
<dbReference type="InterPro" id="IPR015300">
    <property type="entry name" value="DNA-bd_pseudobarrel_sf"/>
</dbReference>
<protein>
    <recommendedName>
        <fullName evidence="9">B3 domain-containing protein</fullName>
    </recommendedName>
</protein>
<evidence type="ECO:0000256" key="2">
    <source>
        <dbReference type="ARBA" id="ARBA00023015"/>
    </source>
</evidence>
<accession>A0A1E5VRI4</accession>
<evidence type="ECO:0008006" key="9">
    <source>
        <dbReference type="Google" id="ProtNLM"/>
    </source>
</evidence>
<evidence type="ECO:0000313" key="8">
    <source>
        <dbReference type="Proteomes" id="UP000095767"/>
    </source>
</evidence>
<comment type="subcellular location">
    <subcellularLocation>
        <location evidence="1">Nucleus</location>
    </subcellularLocation>
</comment>
<evidence type="ECO:0000256" key="3">
    <source>
        <dbReference type="ARBA" id="ARBA00023125"/>
    </source>
</evidence>
<feature type="compositionally biased region" description="Basic and acidic residues" evidence="6">
    <location>
        <begin position="122"/>
        <end position="137"/>
    </location>
</feature>
<feature type="compositionally biased region" description="Low complexity" evidence="6">
    <location>
        <begin position="395"/>
        <end position="407"/>
    </location>
</feature>
<dbReference type="OrthoDB" id="677889at2759"/>
<dbReference type="EMBL" id="LWDX02031868">
    <property type="protein sequence ID" value="OEL27694.1"/>
    <property type="molecule type" value="Genomic_DNA"/>
</dbReference>
<dbReference type="InterPro" id="IPR003340">
    <property type="entry name" value="B3_DNA-bd"/>
</dbReference>
<organism evidence="7 8">
    <name type="scientific">Dichanthelium oligosanthes</name>
    <dbReference type="NCBI Taxonomy" id="888268"/>
    <lineage>
        <taxon>Eukaryota</taxon>
        <taxon>Viridiplantae</taxon>
        <taxon>Streptophyta</taxon>
        <taxon>Embryophyta</taxon>
        <taxon>Tracheophyta</taxon>
        <taxon>Spermatophyta</taxon>
        <taxon>Magnoliopsida</taxon>
        <taxon>Liliopsida</taxon>
        <taxon>Poales</taxon>
        <taxon>Poaceae</taxon>
        <taxon>PACMAD clade</taxon>
        <taxon>Panicoideae</taxon>
        <taxon>Panicodae</taxon>
        <taxon>Paniceae</taxon>
        <taxon>Dichantheliinae</taxon>
        <taxon>Dichanthelium</taxon>
    </lineage>
</organism>
<feature type="region of interest" description="Disordered" evidence="6">
    <location>
        <begin position="122"/>
        <end position="162"/>
    </location>
</feature>
<reference evidence="7 8" key="1">
    <citation type="submission" date="2016-09" db="EMBL/GenBank/DDBJ databases">
        <title>The draft genome of Dichanthelium oligosanthes: A C3 panicoid grass species.</title>
        <authorList>
            <person name="Studer A.J."/>
            <person name="Schnable J.C."/>
            <person name="Brutnell T.P."/>
        </authorList>
    </citation>
    <scope>NUCLEOTIDE SEQUENCE [LARGE SCALE GENOMIC DNA]</scope>
    <source>
        <strain evidence="8">cv. Kellogg 1175</strain>
        <tissue evidence="7">Leaf</tissue>
    </source>
</reference>
<dbReference type="Gene3D" id="2.40.330.10">
    <property type="entry name" value="DNA-binding pseudobarrel domain"/>
    <property type="match status" value="1"/>
</dbReference>
<dbReference type="GO" id="GO:0003677">
    <property type="term" value="F:DNA binding"/>
    <property type="evidence" value="ECO:0007669"/>
    <property type="project" value="UniProtKB-KW"/>
</dbReference>
<keyword evidence="5" id="KW-0539">Nucleus</keyword>
<keyword evidence="3" id="KW-0238">DNA-binding</keyword>
<proteinExistence type="predicted"/>
<feature type="compositionally biased region" description="Basic and acidic residues" evidence="6">
    <location>
        <begin position="23"/>
        <end position="33"/>
    </location>
</feature>
<dbReference type="CDD" id="cd10017">
    <property type="entry name" value="B3_DNA"/>
    <property type="match status" value="1"/>
</dbReference>
<comment type="caution">
    <text evidence="7">The sequence shown here is derived from an EMBL/GenBank/DDBJ whole genome shotgun (WGS) entry which is preliminary data.</text>
</comment>
<dbReference type="Proteomes" id="UP000095767">
    <property type="component" value="Unassembled WGS sequence"/>
</dbReference>
<keyword evidence="8" id="KW-1185">Reference proteome</keyword>
<feature type="region of interest" description="Disordered" evidence="6">
    <location>
        <begin position="353"/>
        <end position="410"/>
    </location>
</feature>
<dbReference type="PANTHER" id="PTHR34397">
    <property type="entry name" value="OS05G0237600 PROTEIN"/>
    <property type="match status" value="1"/>
</dbReference>
<dbReference type="GO" id="GO:0005634">
    <property type="term" value="C:nucleus"/>
    <property type="evidence" value="ECO:0007669"/>
    <property type="project" value="UniProtKB-SubCell"/>
</dbReference>
<evidence type="ECO:0000256" key="4">
    <source>
        <dbReference type="ARBA" id="ARBA00023163"/>
    </source>
</evidence>
<evidence type="ECO:0000256" key="5">
    <source>
        <dbReference type="ARBA" id="ARBA00023242"/>
    </source>
</evidence>
<dbReference type="AlphaFoldDB" id="A0A1E5VRI4"/>
<gene>
    <name evidence="7" type="ORF">BAE44_0011286</name>
</gene>
<evidence type="ECO:0000256" key="1">
    <source>
        <dbReference type="ARBA" id="ARBA00004123"/>
    </source>
</evidence>
<feature type="compositionally biased region" description="Basic and acidic residues" evidence="6">
    <location>
        <begin position="1"/>
        <end position="10"/>
    </location>
</feature>